<evidence type="ECO:0000256" key="5">
    <source>
        <dbReference type="SAM" id="Phobius"/>
    </source>
</evidence>
<protein>
    <recommendedName>
        <fullName evidence="6">FAD-binding domain-containing protein</fullName>
    </recommendedName>
</protein>
<keyword evidence="2" id="KW-0285">Flavoprotein</keyword>
<dbReference type="Pfam" id="PF01494">
    <property type="entry name" value="FAD_binding_3"/>
    <property type="match status" value="2"/>
</dbReference>
<keyword evidence="3" id="KW-0274">FAD</keyword>
<sequence length="452" mass="49245">MSQPPPTHAKILVVGAGPCGLTTAISLIKNGIPIQDITVVDGALHGQNTSRAMVLHAATMEALESIGCVDNINLSSIHMQGMRVQDGKGSPLLIGDLTSLQPYTKYAYSCNISQAHVEIELHKEFERLGGHVFRPLKAIGMKPLQSGLQVTFESGEVITAKYVVAADGSRSVIRSVSGISFADPDGIEKDKTIDPRTSQIVLADVSFDTSLEHVFPTDPYLGTFSISKDGLFLTSPLAHPQAKSVIYGATDPIFRIGLSIPLDQGEAPSHPGIEVLQRYIDERGPMVISSNPSRNPNKPVHLKEVYWSSRFRTHSAIADTLFKRIHGDTEEGSGGIVMLVGDAAHIHSPIGGQGMNLGIRDAVGLGAVIAKHIQSTTNANATVDTDLQMLQDFAKERYEKASRQIAMTKRFVWFVVLLMNPWSIQYWVLYMLGSIPFFKRLLIWQLSGLGNR</sequence>
<organism evidence="7 8">
    <name type="scientific">Tetrapyrgos nigripes</name>
    <dbReference type="NCBI Taxonomy" id="182062"/>
    <lineage>
        <taxon>Eukaryota</taxon>
        <taxon>Fungi</taxon>
        <taxon>Dikarya</taxon>
        <taxon>Basidiomycota</taxon>
        <taxon>Agaricomycotina</taxon>
        <taxon>Agaricomycetes</taxon>
        <taxon>Agaricomycetidae</taxon>
        <taxon>Agaricales</taxon>
        <taxon>Marasmiineae</taxon>
        <taxon>Marasmiaceae</taxon>
        <taxon>Tetrapyrgos</taxon>
    </lineage>
</organism>
<dbReference type="GO" id="GO:0071949">
    <property type="term" value="F:FAD binding"/>
    <property type="evidence" value="ECO:0007669"/>
    <property type="project" value="InterPro"/>
</dbReference>
<dbReference type="PANTHER" id="PTHR43004">
    <property type="entry name" value="TRK SYSTEM POTASSIUM UPTAKE PROTEIN"/>
    <property type="match status" value="1"/>
</dbReference>
<proteinExistence type="predicted"/>
<keyword evidence="5" id="KW-1133">Transmembrane helix</keyword>
<dbReference type="PANTHER" id="PTHR43004:SF19">
    <property type="entry name" value="BINDING MONOOXYGENASE, PUTATIVE (JCVI)-RELATED"/>
    <property type="match status" value="1"/>
</dbReference>
<accession>A0A8H5GK27</accession>
<evidence type="ECO:0000256" key="2">
    <source>
        <dbReference type="ARBA" id="ARBA00022630"/>
    </source>
</evidence>
<dbReference type="SUPFAM" id="SSF51905">
    <property type="entry name" value="FAD/NAD(P)-binding domain"/>
    <property type="match status" value="1"/>
</dbReference>
<evidence type="ECO:0000256" key="3">
    <source>
        <dbReference type="ARBA" id="ARBA00022827"/>
    </source>
</evidence>
<dbReference type="EMBL" id="JAACJM010000024">
    <property type="protein sequence ID" value="KAF5366165.1"/>
    <property type="molecule type" value="Genomic_DNA"/>
</dbReference>
<comment type="cofactor">
    <cofactor evidence="1">
        <name>FAD</name>
        <dbReference type="ChEBI" id="CHEBI:57692"/>
    </cofactor>
</comment>
<gene>
    <name evidence="7" type="ORF">D9758_005750</name>
</gene>
<feature type="domain" description="FAD-binding" evidence="6">
    <location>
        <begin position="9"/>
        <end position="192"/>
    </location>
</feature>
<dbReference type="OrthoDB" id="10016252at2759"/>
<dbReference type="AlphaFoldDB" id="A0A8H5GK27"/>
<dbReference type="Gene3D" id="3.50.50.60">
    <property type="entry name" value="FAD/NAD(P)-binding domain"/>
    <property type="match status" value="2"/>
</dbReference>
<evidence type="ECO:0000313" key="8">
    <source>
        <dbReference type="Proteomes" id="UP000559256"/>
    </source>
</evidence>
<dbReference type="InterPro" id="IPR036188">
    <property type="entry name" value="FAD/NAD-bd_sf"/>
</dbReference>
<dbReference type="Proteomes" id="UP000559256">
    <property type="component" value="Unassembled WGS sequence"/>
</dbReference>
<keyword evidence="5" id="KW-0812">Transmembrane</keyword>
<keyword evidence="8" id="KW-1185">Reference proteome</keyword>
<feature type="transmembrane region" description="Helical" evidence="5">
    <location>
        <begin position="411"/>
        <end position="432"/>
    </location>
</feature>
<dbReference type="GO" id="GO:0016709">
    <property type="term" value="F:oxidoreductase activity, acting on paired donors, with incorporation or reduction of molecular oxygen, NAD(P)H as one donor, and incorporation of one atom of oxygen"/>
    <property type="evidence" value="ECO:0007669"/>
    <property type="project" value="UniProtKB-ARBA"/>
</dbReference>
<evidence type="ECO:0000259" key="6">
    <source>
        <dbReference type="Pfam" id="PF01494"/>
    </source>
</evidence>
<evidence type="ECO:0000313" key="7">
    <source>
        <dbReference type="EMBL" id="KAF5366165.1"/>
    </source>
</evidence>
<dbReference type="InterPro" id="IPR050641">
    <property type="entry name" value="RIFMO-like"/>
</dbReference>
<keyword evidence="4" id="KW-0560">Oxidoreductase</keyword>
<evidence type="ECO:0000256" key="1">
    <source>
        <dbReference type="ARBA" id="ARBA00001974"/>
    </source>
</evidence>
<keyword evidence="5" id="KW-0472">Membrane</keyword>
<feature type="domain" description="FAD-binding" evidence="6">
    <location>
        <begin position="334"/>
        <end position="376"/>
    </location>
</feature>
<dbReference type="InterPro" id="IPR002938">
    <property type="entry name" value="FAD-bd"/>
</dbReference>
<name>A0A8H5GK27_9AGAR</name>
<reference evidence="7 8" key="1">
    <citation type="journal article" date="2020" name="ISME J.">
        <title>Uncovering the hidden diversity of litter-decomposition mechanisms in mushroom-forming fungi.</title>
        <authorList>
            <person name="Floudas D."/>
            <person name="Bentzer J."/>
            <person name="Ahren D."/>
            <person name="Johansson T."/>
            <person name="Persson P."/>
            <person name="Tunlid A."/>
        </authorList>
    </citation>
    <scope>NUCLEOTIDE SEQUENCE [LARGE SCALE GENOMIC DNA]</scope>
    <source>
        <strain evidence="7 8">CBS 291.85</strain>
    </source>
</reference>
<evidence type="ECO:0000256" key="4">
    <source>
        <dbReference type="ARBA" id="ARBA00023002"/>
    </source>
</evidence>
<comment type="caution">
    <text evidence="7">The sequence shown here is derived from an EMBL/GenBank/DDBJ whole genome shotgun (WGS) entry which is preliminary data.</text>
</comment>
<dbReference type="PRINTS" id="PR00420">
    <property type="entry name" value="RNGMNOXGNASE"/>
</dbReference>